<feature type="region of interest" description="Disordered" evidence="2">
    <location>
        <begin position="189"/>
        <end position="215"/>
    </location>
</feature>
<dbReference type="Proteomes" id="UP000823405">
    <property type="component" value="Unassembled WGS sequence"/>
</dbReference>
<reference evidence="3" key="1">
    <citation type="journal article" date="2020" name="Fungal Divers.">
        <title>Resolving the Mortierellaceae phylogeny through synthesis of multi-gene phylogenetics and phylogenomics.</title>
        <authorList>
            <person name="Vandepol N."/>
            <person name="Liber J."/>
            <person name="Desiro A."/>
            <person name="Na H."/>
            <person name="Kennedy M."/>
            <person name="Barry K."/>
            <person name="Grigoriev I.V."/>
            <person name="Miller A.N."/>
            <person name="O'Donnell K."/>
            <person name="Stajich J.E."/>
            <person name="Bonito G."/>
        </authorList>
    </citation>
    <scope>NUCLEOTIDE SEQUENCE</scope>
    <source>
        <strain evidence="3">NVP60</strain>
    </source>
</reference>
<sequence>MAPKYSRNGKGHLYERDYSTGHSKLGILAPSPEKVFVEVKILKRQREEQQQQHRDDYVNEQQQQQRATVAAIAAAKELHQRQREREAEQALQRQLEEQERLLLQAKAQAARRLHSHQSLLDNQPQSNNFSFHDNDDDDDRDYGYTVSDVYHLTPHKQQQQQHHHHHHRYPVQNKEYTWRELRKDDKAYALSSPSRYAGRRKRSRQGKGDLLENDYHAGLSKSEILAMSSERKAAFECQKLRRQQHESSSPLLFA</sequence>
<feature type="coiled-coil region" evidence="1">
    <location>
        <begin position="78"/>
        <end position="108"/>
    </location>
</feature>
<dbReference type="AlphaFoldDB" id="A0A9P6QXY8"/>
<evidence type="ECO:0000256" key="2">
    <source>
        <dbReference type="SAM" id="MobiDB-lite"/>
    </source>
</evidence>
<feature type="compositionally biased region" description="Basic and acidic residues" evidence="2">
    <location>
        <begin position="206"/>
        <end position="215"/>
    </location>
</feature>
<keyword evidence="4" id="KW-1185">Reference proteome</keyword>
<evidence type="ECO:0000313" key="4">
    <source>
        <dbReference type="Proteomes" id="UP000823405"/>
    </source>
</evidence>
<comment type="caution">
    <text evidence="3">The sequence shown here is derived from an EMBL/GenBank/DDBJ whole genome shotgun (WGS) entry which is preliminary data.</text>
</comment>
<feature type="compositionally biased region" description="Polar residues" evidence="2">
    <location>
        <begin position="116"/>
        <end position="131"/>
    </location>
</feature>
<evidence type="ECO:0000256" key="1">
    <source>
        <dbReference type="SAM" id="Coils"/>
    </source>
</evidence>
<feature type="region of interest" description="Disordered" evidence="2">
    <location>
        <begin position="113"/>
        <end position="144"/>
    </location>
</feature>
<accession>A0A9P6QXY8</accession>
<proteinExistence type="predicted"/>
<dbReference type="OrthoDB" id="2449432at2759"/>
<name>A0A9P6QXY8_9FUNG</name>
<gene>
    <name evidence="3" type="ORF">BGZ97_001333</name>
</gene>
<organism evidence="3 4">
    <name type="scientific">Linnemannia gamsii</name>
    <dbReference type="NCBI Taxonomy" id="64522"/>
    <lineage>
        <taxon>Eukaryota</taxon>
        <taxon>Fungi</taxon>
        <taxon>Fungi incertae sedis</taxon>
        <taxon>Mucoromycota</taxon>
        <taxon>Mortierellomycotina</taxon>
        <taxon>Mortierellomycetes</taxon>
        <taxon>Mortierellales</taxon>
        <taxon>Mortierellaceae</taxon>
        <taxon>Linnemannia</taxon>
    </lineage>
</organism>
<keyword evidence="1" id="KW-0175">Coiled coil</keyword>
<feature type="region of interest" description="Disordered" evidence="2">
    <location>
        <begin position="1"/>
        <end position="26"/>
    </location>
</feature>
<evidence type="ECO:0000313" key="3">
    <source>
        <dbReference type="EMBL" id="KAG0304817.1"/>
    </source>
</evidence>
<protein>
    <submittedName>
        <fullName evidence="3">Uncharacterized protein</fullName>
    </submittedName>
</protein>
<dbReference type="EMBL" id="JAAAIN010001271">
    <property type="protein sequence ID" value="KAG0304817.1"/>
    <property type="molecule type" value="Genomic_DNA"/>
</dbReference>